<reference evidence="2" key="1">
    <citation type="submission" date="2023-10" db="EMBL/GenBank/DDBJ databases">
        <authorList>
            <person name="Noh H."/>
        </authorList>
    </citation>
    <scope>NUCLEOTIDE SEQUENCE</scope>
    <source>
        <strain evidence="2">DUCC4014</strain>
    </source>
</reference>
<proteinExistence type="predicted"/>
<dbReference type="GeneID" id="87810037"/>
<keyword evidence="3" id="KW-1185">Reference proteome</keyword>
<feature type="region of interest" description="Disordered" evidence="1">
    <location>
        <begin position="333"/>
        <end position="374"/>
    </location>
</feature>
<dbReference type="RefSeq" id="XP_062629361.1">
    <property type="nucleotide sequence ID" value="XM_062773377.1"/>
</dbReference>
<evidence type="ECO:0000313" key="2">
    <source>
        <dbReference type="EMBL" id="WOO83335.1"/>
    </source>
</evidence>
<dbReference type="AlphaFoldDB" id="A0AAF0YB09"/>
<feature type="compositionally biased region" description="Basic and acidic residues" evidence="1">
    <location>
        <begin position="283"/>
        <end position="304"/>
    </location>
</feature>
<dbReference type="Proteomes" id="UP000827549">
    <property type="component" value="Chromosome 5"/>
</dbReference>
<gene>
    <name evidence="2" type="ORF">LOC62_05G006862</name>
</gene>
<accession>A0AAF0YB09</accession>
<protein>
    <submittedName>
        <fullName evidence="2">Uncharacterized protein</fullName>
    </submittedName>
</protein>
<name>A0AAF0YB09_9TREE</name>
<sequence length="374" mass="39658">MRASTTLARQIGRISQPLASASRPRVVPATATSAVRAIVTIPHPSLEVEGGQTRFVIKVFDHMATIVDSLAVLRAAEAQLGPILKVDVPKDPSTKRPTNTLFVTTLKPVVFDKSAVFEIPAPHRSPGTGPLGGASLPDVIAALHPAPADARSPRSAAGQPLKFRIEPRNSEAKQRPLRGIGANVTPTEAERAEDDRIVRALREFDGFYGGFAGIADNFASLVRERDVAVVEEAAEAVEEVAVEEEEVVAAAAEVEAQHAATAPATPAPVVPEAAPTPRGPRLSPKEKEQRKADKAKAREQRARDKAMALAIRQLKQEEAAAAAAATRIAAEAEAKPAKAAEPVVEPVVPEEPAPEPETGVKTKGAWGWVLPRRK</sequence>
<organism evidence="2 3">
    <name type="scientific">Vanrija pseudolonga</name>
    <dbReference type="NCBI Taxonomy" id="143232"/>
    <lineage>
        <taxon>Eukaryota</taxon>
        <taxon>Fungi</taxon>
        <taxon>Dikarya</taxon>
        <taxon>Basidiomycota</taxon>
        <taxon>Agaricomycotina</taxon>
        <taxon>Tremellomycetes</taxon>
        <taxon>Trichosporonales</taxon>
        <taxon>Trichosporonaceae</taxon>
        <taxon>Vanrija</taxon>
    </lineage>
</organism>
<evidence type="ECO:0000256" key="1">
    <source>
        <dbReference type="SAM" id="MobiDB-lite"/>
    </source>
</evidence>
<dbReference type="EMBL" id="CP086718">
    <property type="protein sequence ID" value="WOO83335.1"/>
    <property type="molecule type" value="Genomic_DNA"/>
</dbReference>
<feature type="region of interest" description="Disordered" evidence="1">
    <location>
        <begin position="258"/>
        <end position="304"/>
    </location>
</feature>
<evidence type="ECO:0000313" key="3">
    <source>
        <dbReference type="Proteomes" id="UP000827549"/>
    </source>
</evidence>